<dbReference type="InterPro" id="IPR035959">
    <property type="entry name" value="RutC-like_sf"/>
</dbReference>
<reference evidence="2 3" key="1">
    <citation type="submission" date="2022-12" db="EMBL/GenBank/DDBJ databases">
        <title>Genomic features and morphological characterization of a novel Knufia sp. strain isolated from spacecraft assembly facility.</title>
        <authorList>
            <person name="Teixeira M."/>
            <person name="Chander A.M."/>
            <person name="Stajich J.E."/>
            <person name="Venkateswaran K."/>
        </authorList>
    </citation>
    <scope>NUCLEOTIDE SEQUENCE [LARGE SCALE GENOMIC DNA]</scope>
    <source>
        <strain evidence="2 3">FJI-L2-BK-P2</strain>
    </source>
</reference>
<dbReference type="Pfam" id="PF01042">
    <property type="entry name" value="Ribonuc_L-PSP"/>
    <property type="match status" value="1"/>
</dbReference>
<dbReference type="PANTHER" id="PTHR11803:SF58">
    <property type="entry name" value="PROTEIN HMF1-RELATED"/>
    <property type="match status" value="1"/>
</dbReference>
<gene>
    <name evidence="2" type="ORF">OHC33_001826</name>
</gene>
<keyword evidence="3" id="KW-1185">Reference proteome</keyword>
<accession>A0AAN8EZU0</accession>
<comment type="similarity">
    <text evidence="1">Belongs to the RutC family.</text>
</comment>
<dbReference type="InterPro" id="IPR006175">
    <property type="entry name" value="YjgF/YER057c/UK114"/>
</dbReference>
<evidence type="ECO:0000313" key="2">
    <source>
        <dbReference type="EMBL" id="KAK5957451.1"/>
    </source>
</evidence>
<dbReference type="GO" id="GO:0019239">
    <property type="term" value="F:deaminase activity"/>
    <property type="evidence" value="ECO:0007669"/>
    <property type="project" value="TreeGrafter"/>
</dbReference>
<dbReference type="PANTHER" id="PTHR11803">
    <property type="entry name" value="2-IMINOBUTANOATE/2-IMINOPROPANOATE DEAMINASE RIDA"/>
    <property type="match status" value="1"/>
</dbReference>
<name>A0AAN8EZU0_9EURO</name>
<protein>
    <recommendedName>
        <fullName evidence="4">YjgF-like protein</fullName>
    </recommendedName>
</protein>
<evidence type="ECO:0000256" key="1">
    <source>
        <dbReference type="ARBA" id="ARBA00010552"/>
    </source>
</evidence>
<dbReference type="CDD" id="cd00448">
    <property type="entry name" value="YjgF_YER057c_UK114_family"/>
    <property type="match status" value="1"/>
</dbReference>
<evidence type="ECO:0008006" key="4">
    <source>
        <dbReference type="Google" id="ProtNLM"/>
    </source>
</evidence>
<dbReference type="GO" id="GO:0005829">
    <property type="term" value="C:cytosol"/>
    <property type="evidence" value="ECO:0007669"/>
    <property type="project" value="TreeGrafter"/>
</dbReference>
<organism evidence="2 3">
    <name type="scientific">Knufia fluminis</name>
    <dbReference type="NCBI Taxonomy" id="191047"/>
    <lineage>
        <taxon>Eukaryota</taxon>
        <taxon>Fungi</taxon>
        <taxon>Dikarya</taxon>
        <taxon>Ascomycota</taxon>
        <taxon>Pezizomycotina</taxon>
        <taxon>Eurotiomycetes</taxon>
        <taxon>Chaetothyriomycetidae</taxon>
        <taxon>Chaetothyriales</taxon>
        <taxon>Trichomeriaceae</taxon>
        <taxon>Knufia</taxon>
    </lineage>
</organism>
<dbReference type="Gene3D" id="3.30.1330.40">
    <property type="entry name" value="RutC-like"/>
    <property type="match status" value="1"/>
</dbReference>
<dbReference type="EMBL" id="JAKLMC020000003">
    <property type="protein sequence ID" value="KAK5957451.1"/>
    <property type="molecule type" value="Genomic_DNA"/>
</dbReference>
<comment type="caution">
    <text evidence="2">The sequence shown here is derived from an EMBL/GenBank/DDBJ whole genome shotgun (WGS) entry which is preliminary data.</text>
</comment>
<sequence>MAGASQDKLDIQMLNPSDLPPLAPTYSQLSITPLTSNSKLVCISGQPGIDGSTDMSSPPLFPEQVRAALANLDKCLVVAGASKKDIVRNTQYVVRHGSMSAEDKKARIDIYLEWLDGHPPSPETFIGVASMAIPAILYEIEVMAIVH</sequence>
<dbReference type="AlphaFoldDB" id="A0AAN8EZU0"/>
<dbReference type="SUPFAM" id="SSF55298">
    <property type="entry name" value="YjgF-like"/>
    <property type="match status" value="1"/>
</dbReference>
<dbReference type="Proteomes" id="UP001316803">
    <property type="component" value="Unassembled WGS sequence"/>
</dbReference>
<evidence type="ECO:0000313" key="3">
    <source>
        <dbReference type="Proteomes" id="UP001316803"/>
    </source>
</evidence>
<proteinExistence type="inferred from homology"/>